<keyword evidence="2 9" id="KW-0813">Transport</keyword>
<dbReference type="Proteomes" id="UP001621714">
    <property type="component" value="Unassembled WGS sequence"/>
</dbReference>
<dbReference type="Pfam" id="PF07715">
    <property type="entry name" value="Plug"/>
    <property type="match status" value="1"/>
</dbReference>
<evidence type="ECO:0000259" key="12">
    <source>
        <dbReference type="Pfam" id="PF07715"/>
    </source>
</evidence>
<dbReference type="InterPro" id="IPR012910">
    <property type="entry name" value="Plug_dom"/>
</dbReference>
<feature type="domain" description="TonB-dependent receptor plug" evidence="12">
    <location>
        <begin position="48"/>
        <end position="167"/>
    </location>
</feature>
<evidence type="ECO:0000256" key="5">
    <source>
        <dbReference type="ARBA" id="ARBA00022729"/>
    </source>
</evidence>
<name>A0ABW8PZB0_9GAMM</name>
<proteinExistence type="inferred from homology"/>
<dbReference type="PROSITE" id="PS01156">
    <property type="entry name" value="TONB_DEPENDENT_REC_2"/>
    <property type="match status" value="1"/>
</dbReference>
<keyword evidence="14" id="KW-1185">Reference proteome</keyword>
<dbReference type="InterPro" id="IPR010917">
    <property type="entry name" value="TonB_rcpt_CS"/>
</dbReference>
<evidence type="ECO:0000313" key="13">
    <source>
        <dbReference type="EMBL" id="MFK7161625.1"/>
    </source>
</evidence>
<gene>
    <name evidence="13" type="ORF">V6U78_11315</name>
</gene>
<dbReference type="EMBL" id="JBANFI010000007">
    <property type="protein sequence ID" value="MFK7161625.1"/>
    <property type="molecule type" value="Genomic_DNA"/>
</dbReference>
<keyword evidence="8 9" id="KW-0998">Cell outer membrane</keyword>
<evidence type="ECO:0000256" key="11">
    <source>
        <dbReference type="SAM" id="SignalP"/>
    </source>
</evidence>
<accession>A0ABW8PZB0</accession>
<dbReference type="InterPro" id="IPR036942">
    <property type="entry name" value="Beta-barrel_TonB_sf"/>
</dbReference>
<protein>
    <submittedName>
        <fullName evidence="13">TonB-dependent receptor plug domain-containing protein</fullName>
    </submittedName>
</protein>
<feature type="signal peptide" evidence="11">
    <location>
        <begin position="1"/>
        <end position="24"/>
    </location>
</feature>
<keyword evidence="5 11" id="KW-0732">Signal</keyword>
<comment type="subcellular location">
    <subcellularLocation>
        <location evidence="1 9">Cell outer membrane</location>
        <topology evidence="1 9">Multi-pass membrane protein</topology>
    </subcellularLocation>
</comment>
<feature type="short sequence motif" description="TonB C-terminal box" evidence="10">
    <location>
        <begin position="817"/>
        <end position="834"/>
    </location>
</feature>
<evidence type="ECO:0000256" key="1">
    <source>
        <dbReference type="ARBA" id="ARBA00004571"/>
    </source>
</evidence>
<keyword evidence="3 9" id="KW-1134">Transmembrane beta strand</keyword>
<keyword evidence="7 9" id="KW-0472">Membrane</keyword>
<dbReference type="SUPFAM" id="SSF56935">
    <property type="entry name" value="Porins"/>
    <property type="match status" value="1"/>
</dbReference>
<evidence type="ECO:0000256" key="4">
    <source>
        <dbReference type="ARBA" id="ARBA00022692"/>
    </source>
</evidence>
<evidence type="ECO:0000256" key="8">
    <source>
        <dbReference type="ARBA" id="ARBA00023237"/>
    </source>
</evidence>
<keyword evidence="6" id="KW-0798">TonB box</keyword>
<keyword evidence="4 9" id="KW-0812">Transmembrane</keyword>
<dbReference type="Gene3D" id="2.170.130.10">
    <property type="entry name" value="TonB-dependent receptor, plug domain"/>
    <property type="match status" value="1"/>
</dbReference>
<dbReference type="InterPro" id="IPR037066">
    <property type="entry name" value="Plug_dom_sf"/>
</dbReference>
<evidence type="ECO:0000256" key="9">
    <source>
        <dbReference type="PROSITE-ProRule" id="PRU01360"/>
    </source>
</evidence>
<evidence type="ECO:0000256" key="10">
    <source>
        <dbReference type="PROSITE-ProRule" id="PRU10144"/>
    </source>
</evidence>
<keyword evidence="13" id="KW-0675">Receptor</keyword>
<reference evidence="13 14" key="1">
    <citation type="submission" date="2024-02" db="EMBL/GenBank/DDBJ databases">
        <title>Marinospirillum sp. MEB 164 isolated from Lonar lake sediment.</title>
        <authorList>
            <person name="Joshi A."/>
            <person name="Thite S."/>
        </authorList>
    </citation>
    <scope>NUCLEOTIDE SEQUENCE [LARGE SCALE GENOMIC DNA]</scope>
    <source>
        <strain evidence="13 14">MEB164</strain>
    </source>
</reference>
<dbReference type="RefSeq" id="WP_405340805.1">
    <property type="nucleotide sequence ID" value="NZ_JBANFI010000007.1"/>
</dbReference>
<comment type="caution">
    <text evidence="13">The sequence shown here is derived from an EMBL/GenBank/DDBJ whole genome shotgun (WGS) entry which is preliminary data.</text>
</comment>
<feature type="chain" id="PRO_5045695631" evidence="11">
    <location>
        <begin position="25"/>
        <end position="834"/>
    </location>
</feature>
<evidence type="ECO:0000313" key="14">
    <source>
        <dbReference type="Proteomes" id="UP001621714"/>
    </source>
</evidence>
<dbReference type="InterPro" id="IPR039426">
    <property type="entry name" value="TonB-dep_rcpt-like"/>
</dbReference>
<evidence type="ECO:0000256" key="3">
    <source>
        <dbReference type="ARBA" id="ARBA00022452"/>
    </source>
</evidence>
<dbReference type="Gene3D" id="2.40.170.20">
    <property type="entry name" value="TonB-dependent receptor, beta-barrel domain"/>
    <property type="match status" value="1"/>
</dbReference>
<evidence type="ECO:0000256" key="6">
    <source>
        <dbReference type="ARBA" id="ARBA00023077"/>
    </source>
</evidence>
<dbReference type="PROSITE" id="PS52016">
    <property type="entry name" value="TONB_DEPENDENT_REC_3"/>
    <property type="match status" value="1"/>
</dbReference>
<sequence length="834" mass="95132">MKLVKSPIALALCSCLATSLPLWANEVDQEEDLQPDVVVYGQALDPLTSSSSLDAEAIRQRPTGDGNLTDLLRTNPAVQFSNSSSSMNQGEIRPESISIHGSRAYQNSFRLDGMNLNNDLNPASPNLGVTLTNLGSDTQGFYLDSRLIDSITVYDANIPVEFGGFMGGSIEAQSRSWRGERGGQIYYRHTQASWNRTHIDRQLNFDSSENSRAHPSRFQPDYRKHSYGLNVETGLTDQLGVVFSLSRRESTIPSQHVGGLSVDLDEAGEHLVMFNRADQVKNQTRTSDQAFAKFSWYPQGGTELHWSTTYTGYTSSQFLNGSANSDYDEEHRGLGSQLQWQQQTRWGQSDLHLSWQQLEDERDSAQKYSVQLEDLSDWEHRRTYDSGGPGDLISRQENLTARSTFRWHPLVWGEWEQRVRVGAEVTRTEAEYERRAPFFRNGFIMTQGWDGEPNLMGGQVEAFFAGRHRADFTQTAVFAENTLSYGRWSFRPGVRVDRDDFVERTNLAPRFVASLDVFGDQRTRVTAGANRYYGRSMLTYALYEAQNAGLHLCYWGCTPNSMDNDWSPARDFEGMADLHTPYSDELSLSVSQIWGPTLWRVSYVQRDNRDEVRSRPKYPGTSDPIEARIRTFDNGGRSEHETLSLTVSHLDGVALGATTHHWTLTAAWQDSFSNTPKDQGYAFFDPNLNLNMDYVDYRGEIIRARDLPATDFNLPLRINAELISVYEPSQLSFYQTWHWGSSRDQATRHQNDYTTLPDSDQQVLKYERVRYSSTFRWDTKVRWEPSWAQGFGAALEVTNLLNNRNATDAFVHSNQVYRSYAPGRQFWLQLDYNF</sequence>
<comment type="similarity">
    <text evidence="9">Belongs to the TonB-dependent receptor family.</text>
</comment>
<organism evidence="13 14">
    <name type="scientific">Marinospirillum alkalitolerans</name>
    <dbReference type="NCBI Taxonomy" id="3123374"/>
    <lineage>
        <taxon>Bacteria</taxon>
        <taxon>Pseudomonadati</taxon>
        <taxon>Pseudomonadota</taxon>
        <taxon>Gammaproteobacteria</taxon>
        <taxon>Oceanospirillales</taxon>
        <taxon>Oceanospirillaceae</taxon>
        <taxon>Marinospirillum</taxon>
    </lineage>
</organism>
<evidence type="ECO:0000256" key="2">
    <source>
        <dbReference type="ARBA" id="ARBA00022448"/>
    </source>
</evidence>
<evidence type="ECO:0000256" key="7">
    <source>
        <dbReference type="ARBA" id="ARBA00023136"/>
    </source>
</evidence>